<dbReference type="GO" id="GO:0006260">
    <property type="term" value="P:DNA replication"/>
    <property type="evidence" value="ECO:0007669"/>
    <property type="project" value="InterPro"/>
</dbReference>
<evidence type="ECO:0000313" key="3">
    <source>
        <dbReference type="Proteomes" id="UP000599688"/>
    </source>
</evidence>
<dbReference type="InterPro" id="IPR027417">
    <property type="entry name" value="P-loop_NTPase"/>
</dbReference>
<sequence length="195" mass="22299">MKTQITSGNSEMDEKFGHFAPGQLYVLAGRPRMGKMPLMLSIASACSADIPTLFFNLDLSKDSLNKQYDLGFIDVFDDSSYLVDTEFSKLLSQKDYALVVVNYLQLLPSENKFDLDYFKKMAQKNNTCIVLILQLDRTSETRQDSKPNLADVNYMFQDNMQLLKYTDGIIGVFNINRKIKYNAEQLKTIELIKLS</sequence>
<dbReference type="PANTHER" id="PTHR30153">
    <property type="entry name" value="REPLICATIVE DNA HELICASE DNAB"/>
    <property type="match status" value="1"/>
</dbReference>
<keyword evidence="3" id="KW-1185">Reference proteome</keyword>
<dbReference type="GO" id="GO:0003678">
    <property type="term" value="F:DNA helicase activity"/>
    <property type="evidence" value="ECO:0007669"/>
    <property type="project" value="InterPro"/>
</dbReference>
<comment type="caution">
    <text evidence="2">The sequence shown here is derived from an EMBL/GenBank/DDBJ whole genome shotgun (WGS) entry which is preliminary data.</text>
</comment>
<dbReference type="GO" id="GO:0005524">
    <property type="term" value="F:ATP binding"/>
    <property type="evidence" value="ECO:0007669"/>
    <property type="project" value="InterPro"/>
</dbReference>
<gene>
    <name evidence="2" type="ORF">GCM10010831_16230</name>
</gene>
<dbReference type="Gene3D" id="3.40.50.300">
    <property type="entry name" value="P-loop containing nucleotide triphosphate hydrolases"/>
    <property type="match status" value="2"/>
</dbReference>
<dbReference type="AlphaFoldDB" id="A0A916ZVE9"/>
<feature type="domain" description="SF4 helicase" evidence="1">
    <location>
        <begin position="85"/>
        <end position="152"/>
    </location>
</feature>
<feature type="domain" description="SF4 helicase" evidence="1">
    <location>
        <begin position="5"/>
        <end position="66"/>
    </location>
</feature>
<dbReference type="EMBL" id="BMGL01000008">
    <property type="protein sequence ID" value="GGE15674.1"/>
    <property type="molecule type" value="Genomic_DNA"/>
</dbReference>
<dbReference type="SUPFAM" id="SSF52540">
    <property type="entry name" value="P-loop containing nucleoside triphosphate hydrolases"/>
    <property type="match status" value="1"/>
</dbReference>
<dbReference type="InterPro" id="IPR007694">
    <property type="entry name" value="DNA_helicase_DnaB-like_C"/>
</dbReference>
<evidence type="ECO:0000313" key="2">
    <source>
        <dbReference type="EMBL" id="GGE15674.1"/>
    </source>
</evidence>
<organism evidence="2 3">
    <name type="scientific">Psychroflexus salis</name>
    <dbReference type="NCBI Taxonomy" id="1526574"/>
    <lineage>
        <taxon>Bacteria</taxon>
        <taxon>Pseudomonadati</taxon>
        <taxon>Bacteroidota</taxon>
        <taxon>Flavobacteriia</taxon>
        <taxon>Flavobacteriales</taxon>
        <taxon>Flavobacteriaceae</taxon>
        <taxon>Psychroflexus</taxon>
    </lineage>
</organism>
<name>A0A916ZVE9_9FLAO</name>
<protein>
    <recommendedName>
        <fullName evidence="1">SF4 helicase domain-containing protein</fullName>
    </recommendedName>
</protein>
<dbReference type="Proteomes" id="UP000599688">
    <property type="component" value="Unassembled WGS sequence"/>
</dbReference>
<accession>A0A916ZVE9</accession>
<dbReference type="Pfam" id="PF03796">
    <property type="entry name" value="DnaB_C"/>
    <property type="match status" value="2"/>
</dbReference>
<dbReference type="RefSeq" id="WP_188406324.1">
    <property type="nucleotide sequence ID" value="NZ_BMGL01000008.1"/>
</dbReference>
<dbReference type="GO" id="GO:0005829">
    <property type="term" value="C:cytosol"/>
    <property type="evidence" value="ECO:0007669"/>
    <property type="project" value="TreeGrafter"/>
</dbReference>
<reference evidence="2 3" key="1">
    <citation type="journal article" date="2014" name="Int. J. Syst. Evol. Microbiol.">
        <title>Complete genome sequence of Corynebacterium casei LMG S-19264T (=DSM 44701T), isolated from a smear-ripened cheese.</title>
        <authorList>
            <consortium name="US DOE Joint Genome Institute (JGI-PGF)"/>
            <person name="Walter F."/>
            <person name="Albersmeier A."/>
            <person name="Kalinowski J."/>
            <person name="Ruckert C."/>
        </authorList>
    </citation>
    <scope>NUCLEOTIDE SEQUENCE [LARGE SCALE GENOMIC DNA]</scope>
    <source>
        <strain evidence="2 3">CGMCC 1.12925</strain>
    </source>
</reference>
<evidence type="ECO:0000259" key="1">
    <source>
        <dbReference type="Pfam" id="PF03796"/>
    </source>
</evidence>
<dbReference type="PANTHER" id="PTHR30153:SF2">
    <property type="entry name" value="REPLICATIVE DNA HELICASE"/>
    <property type="match status" value="1"/>
</dbReference>
<proteinExistence type="predicted"/>